<evidence type="ECO:0000259" key="9">
    <source>
        <dbReference type="Pfam" id="PF00723"/>
    </source>
</evidence>
<feature type="region of interest" description="Disordered" evidence="8">
    <location>
        <begin position="721"/>
        <end position="812"/>
    </location>
</feature>
<feature type="compositionally biased region" description="Low complexity" evidence="8">
    <location>
        <begin position="722"/>
        <end position="738"/>
    </location>
</feature>
<dbReference type="GO" id="GO:0070772">
    <property type="term" value="C:PAS complex"/>
    <property type="evidence" value="ECO:0007669"/>
    <property type="project" value="InterPro"/>
</dbReference>
<dbReference type="EC" id="3.2.1.3" evidence="5"/>
<dbReference type="GO" id="GO:0010008">
    <property type="term" value="C:endosome membrane"/>
    <property type="evidence" value="ECO:0007669"/>
    <property type="project" value="TreeGrafter"/>
</dbReference>
<feature type="compositionally biased region" description="Basic and acidic residues" evidence="8">
    <location>
        <begin position="401"/>
        <end position="412"/>
    </location>
</feature>
<dbReference type="GO" id="GO:0000329">
    <property type="term" value="C:fungal-type vacuole membrane"/>
    <property type="evidence" value="ECO:0007669"/>
    <property type="project" value="TreeGrafter"/>
</dbReference>
<evidence type="ECO:0000256" key="2">
    <source>
        <dbReference type="ARBA" id="ARBA00004308"/>
    </source>
</evidence>
<evidence type="ECO:0000256" key="1">
    <source>
        <dbReference type="ARBA" id="ARBA00001863"/>
    </source>
</evidence>
<feature type="compositionally biased region" description="Low complexity" evidence="8">
    <location>
        <begin position="1516"/>
        <end position="1526"/>
    </location>
</feature>
<dbReference type="GO" id="GO:0006661">
    <property type="term" value="P:phosphatidylinositol biosynthetic process"/>
    <property type="evidence" value="ECO:0007669"/>
    <property type="project" value="InterPro"/>
</dbReference>
<feature type="region of interest" description="Disordered" evidence="8">
    <location>
        <begin position="908"/>
        <end position="931"/>
    </location>
</feature>
<keyword evidence="6" id="KW-0677">Repeat</keyword>
<feature type="compositionally biased region" description="Polar residues" evidence="8">
    <location>
        <begin position="1231"/>
        <end position="1243"/>
    </location>
</feature>
<dbReference type="InterPro" id="IPR026825">
    <property type="entry name" value="Vac14"/>
</dbReference>
<dbReference type="Pfam" id="PF11916">
    <property type="entry name" value="Vac14_Fig4_bd"/>
    <property type="match status" value="1"/>
</dbReference>
<feature type="compositionally biased region" description="Low complexity" evidence="8">
    <location>
        <begin position="1177"/>
        <end position="1192"/>
    </location>
</feature>
<comment type="catalytic activity">
    <reaction evidence="1">
        <text>Hydrolysis of terminal (1-&gt;4)-linked alpha-D-glucose residues successively from non-reducing ends of the chains with release of beta-D-glucose.</text>
        <dbReference type="EC" id="3.2.1.3"/>
    </reaction>
</comment>
<dbReference type="OrthoDB" id="5574975at2759"/>
<dbReference type="Gene3D" id="1.50.10.10">
    <property type="match status" value="1"/>
</dbReference>
<accession>A0A9W8CS50</accession>
<feature type="region of interest" description="Disordered" evidence="8">
    <location>
        <begin position="397"/>
        <end position="452"/>
    </location>
</feature>
<feature type="compositionally biased region" description="Polar residues" evidence="8">
    <location>
        <begin position="1258"/>
        <end position="1274"/>
    </location>
</feature>
<evidence type="ECO:0000256" key="5">
    <source>
        <dbReference type="ARBA" id="ARBA00012593"/>
    </source>
</evidence>
<comment type="caution">
    <text evidence="11">The sequence shown here is derived from an EMBL/GenBank/DDBJ whole genome shotgun (WGS) entry which is preliminary data.</text>
</comment>
<organism evidence="11 12">
    <name type="scientific">Coemansia erecta</name>
    <dbReference type="NCBI Taxonomy" id="147472"/>
    <lineage>
        <taxon>Eukaryota</taxon>
        <taxon>Fungi</taxon>
        <taxon>Fungi incertae sedis</taxon>
        <taxon>Zoopagomycota</taxon>
        <taxon>Kickxellomycotina</taxon>
        <taxon>Kickxellomycetes</taxon>
        <taxon>Kickxellales</taxon>
        <taxon>Kickxellaceae</taxon>
        <taxon>Coemansia</taxon>
    </lineage>
</organism>
<dbReference type="InterPro" id="IPR012341">
    <property type="entry name" value="6hp_glycosidase-like_sf"/>
</dbReference>
<dbReference type="InterPro" id="IPR000165">
    <property type="entry name" value="Glucoamylase"/>
</dbReference>
<evidence type="ECO:0000313" key="12">
    <source>
        <dbReference type="Proteomes" id="UP001149813"/>
    </source>
</evidence>
<evidence type="ECO:0000259" key="10">
    <source>
        <dbReference type="Pfam" id="PF11916"/>
    </source>
</evidence>
<dbReference type="SUPFAM" id="SSF48208">
    <property type="entry name" value="Six-hairpin glycosidases"/>
    <property type="match status" value="1"/>
</dbReference>
<comment type="similarity">
    <text evidence="4">Belongs to the VAC14 family.</text>
</comment>
<keyword evidence="12" id="KW-1185">Reference proteome</keyword>
<feature type="compositionally biased region" description="Basic and acidic residues" evidence="8">
    <location>
        <begin position="790"/>
        <end position="799"/>
    </location>
</feature>
<feature type="region of interest" description="Disordered" evidence="8">
    <location>
        <begin position="636"/>
        <end position="702"/>
    </location>
</feature>
<comment type="subcellular location">
    <subcellularLocation>
        <location evidence="2">Endomembrane system</location>
    </subcellularLocation>
</comment>
<dbReference type="Pfam" id="PF00723">
    <property type="entry name" value="Glyco_hydro_15"/>
    <property type="match status" value="1"/>
</dbReference>
<dbReference type="Proteomes" id="UP001149813">
    <property type="component" value="Unassembled WGS sequence"/>
</dbReference>
<dbReference type="Pfam" id="PF12755">
    <property type="entry name" value="Vac14_Fab1_bd"/>
    <property type="match status" value="1"/>
</dbReference>
<evidence type="ECO:0000313" key="11">
    <source>
        <dbReference type="EMBL" id="KAJ1722276.1"/>
    </source>
</evidence>
<comment type="similarity">
    <text evidence="3">Belongs to the glycosyl hydrolase 15 family.</text>
</comment>
<feature type="domain" description="GH15-like" evidence="9">
    <location>
        <begin position="1731"/>
        <end position="2131"/>
    </location>
</feature>
<keyword evidence="7" id="KW-0472">Membrane</keyword>
<feature type="compositionally biased region" description="Polar residues" evidence="8">
    <location>
        <begin position="647"/>
        <end position="660"/>
    </location>
</feature>
<protein>
    <recommendedName>
        <fullName evidence="5">glucan 1,4-alpha-glucosidase</fullName>
        <ecNumber evidence="5">3.2.1.3</ecNumber>
    </recommendedName>
</protein>
<sequence length="2149" mass="234052">MPDDPSVIPAALAKALSDKLYDKQRAATLKIERLVVDALDADDEQKIYKLITELSTDFATSEKEAARIGGLVALAATAVALTHINIRPFLPHMVPPMVSALSDGESKVRYFACESLYNVAKVSRGYILRWFNDIFDGLARVTADSVKTVKDGADYLDRLVKDIVAEQAATCLDWYENSQSDPEADIHAGVDADVDLEDSDNEHILDTADGVLVSAPRRGSTGSTDTKDPMFSGAISTTNDADGGANPETLQQLARHSRTGPRMAFSLEKFVPLLAERMHTYKPSTRLYLIEWIRVLDSVPGLDMIVYLPEFFDGLLRFLSDPNDDVRNRTQSLLGELLSEIRECVELQGFDPDGDGNGDGPALIMSDDIADDDSMIWGGDEPGLSKVSRARVRSSTLQSDVHAEGRFADDPPRYPLGFQGRGQQQQQQGLAISRRPSRAPSAAGSISSARMGPISGSVPGLAPFYHNYGSNRPHSRSGSRAHLHARTGSNVALDGSVSRSAASIMSSALASGQLHGMPDELRMAARRKKIRAERATNALVPGAGVLIDFARCVNILIPHLESNDQEIQGTALGWILQFTWLCPHVIVRFVPRLVNAVLPSVSHPMPTHRHTAEDVNQQLYDLVNSASDPTRRTVAVMHQRTDDDATSKPQKPAQGQSSGGVATEPGARPLASRPLPPVTSTTTAAVGGLTRPQSPSLSTYSVTSASGAPIAVRSRAGSLLQATTGSPAPSSLAATPALQPTDRGSALQSRPQSPPTLPPAGEAPQQPMHLQLNAASDSPVLSPTQNEPLSSREETKEVGDSTGPKDGGVAESDIEGFETTTFVDEPFNYEHAATAVMELFAKNVHEPTKVAGMQWLLLLHRKAPWRILTPEDMSFPVLLKMLSDSSEQVVKLDLELFAQISLYSQRQEEQKQSQRQEQSPCEGGSKYSEVDPRSTPYLSRFLGNLLQMFATDRVLLETRAALMVRQLCVVLDPQLVFCLFARLLTLPRFTLEATDSLPTVHHRASADACDDAGYGMPTEGRQHTAIGKGEISAVTPHDLDAGFSDYESDALDDGDILDHDAALRDGSDPLAGPGSTADNLVDLEFISIMVQHLSWILVTAPETEKLRLILRRYNVGLAVHAHSPQLASVHDAIASTGSRPMSRTTGHATISASGADRGRRSSPAIGVNTRRRGGSTTGAAAAPGVTPAASVAESQSQQKPSKLVRAATGSQPPPAPSPSAQQQPPQQQQQVQGLRSSRGTGMTDSDKPRVRGDKDARTQPQSATQRQSNAAVQTQKARRVLLSAVRRIEQDIEQNEESHRLFVSLFSAWSYNPAACLTLCLLSQHYEIGAELITAFGQLTQDMTVSFLVQLDKLVQLIESPVFTYLRLQLLDPMQYPLLVRTLYGLLMMLPQSSAFAILRNRLSTVAMLPFGSGLGSLFQQQQGMAAMSQRGGLTAAMTAAGGESQDLANGGGAGGSGQGQSQQSHYHYHYHYHSQPQPGVSGPIASSGRQQQQQSTSGAAHGGEFNYVSGGVSGQQQAQQQQQQQSLQHRNSSSGLVSASAMGIQAADLHELVQLLTICVKQQNQEPSLFAAGAPFASMAGGIVNGSDNPFASAQHIPPGSSSSSPSLEQLASASRILQQLAELQICAAPDEQNASFYAAASFAPLAGDGFAAPGSLPYATQGLRAPRVDGQRMKLMDEYRAVRLVIAERQRPFSGGHPWTSGKDELEQWIRTQDDYSRERILSNIAPFANDPSAMPGAVCASPSRSRPDYYYAWTRDSALVMNELLSWMEYNSSMSGLQRTLEDYVSFTRHLQGLHGLRYGLAEAKFHMDGRPFTKSWCNGQTDGPAIRGYTLTRYARYLMRQGRDVEHLYGLIRTDLDYVSRVWMQNWHCDIWEETRGLHFYTLMAQRRALTEGARLARRLEDFKAAAGYEGEVELMDRRLGDFWDERANHVVTTIEWSGGLGDKRSQLDAQVLLASLHSAMDDGVYTVESREMLATALRLLRVFEPLYPVNQVLSAEINQAVVPVGVALGRYPEDVYNGVGTSRGNPWSLVTSALAEFHYRLAIEYARRGSVRAGDELQDLIQWTRRRYRGQVEFKGLLRYLLGVGDLYMARVYLHTARDHTMYEQWDRHSGYGQGAIHLTWSYAAHTAASRARSQLLDLIASEA</sequence>
<feature type="compositionally biased region" description="Low complexity" evidence="8">
    <location>
        <begin position="1218"/>
        <end position="1230"/>
    </location>
</feature>
<dbReference type="SUPFAM" id="SSF48371">
    <property type="entry name" value="ARM repeat"/>
    <property type="match status" value="1"/>
</dbReference>
<dbReference type="InterPro" id="IPR021841">
    <property type="entry name" value="VAC14_Fig4p-bd"/>
</dbReference>
<feature type="compositionally biased region" description="Polar residues" evidence="8">
    <location>
        <begin position="691"/>
        <end position="702"/>
    </location>
</feature>
<dbReference type="PRINTS" id="PR00736">
    <property type="entry name" value="GLHYDRLASE15"/>
</dbReference>
<feature type="compositionally biased region" description="Low complexity" evidence="8">
    <location>
        <begin position="417"/>
        <end position="429"/>
    </location>
</feature>
<feature type="region of interest" description="Disordered" evidence="8">
    <location>
        <begin position="1591"/>
        <end position="1610"/>
    </location>
</feature>
<feature type="domain" description="Vacuolar protein 14 C-terminal Fig4-binding" evidence="10">
    <location>
        <begin position="1294"/>
        <end position="1406"/>
    </location>
</feature>
<dbReference type="Gene3D" id="1.25.10.10">
    <property type="entry name" value="Leucine-rich Repeat Variant"/>
    <property type="match status" value="2"/>
</dbReference>
<evidence type="ECO:0000256" key="8">
    <source>
        <dbReference type="SAM" id="MobiDB-lite"/>
    </source>
</evidence>
<gene>
    <name evidence="11" type="ORF">LPJ53_003289</name>
</gene>
<dbReference type="GO" id="GO:0004339">
    <property type="term" value="F:glucan 1,4-alpha-glucosidase activity"/>
    <property type="evidence" value="ECO:0007669"/>
    <property type="project" value="UniProtKB-EC"/>
</dbReference>
<feature type="compositionally biased region" description="Polar residues" evidence="8">
    <location>
        <begin position="773"/>
        <end position="789"/>
    </location>
</feature>
<evidence type="ECO:0000256" key="6">
    <source>
        <dbReference type="ARBA" id="ARBA00022737"/>
    </source>
</evidence>
<evidence type="ECO:0000256" key="7">
    <source>
        <dbReference type="ARBA" id="ARBA00023136"/>
    </source>
</evidence>
<dbReference type="InterPro" id="IPR011989">
    <property type="entry name" value="ARM-like"/>
</dbReference>
<name>A0A9W8CS50_9FUNG</name>
<dbReference type="EMBL" id="JANBOJ010000120">
    <property type="protein sequence ID" value="KAJ1722276.1"/>
    <property type="molecule type" value="Genomic_DNA"/>
</dbReference>
<dbReference type="InterPro" id="IPR011613">
    <property type="entry name" value="GH15-like"/>
</dbReference>
<feature type="compositionally biased region" description="Basic and acidic residues" evidence="8">
    <location>
        <begin position="1244"/>
        <end position="1257"/>
    </location>
</feature>
<dbReference type="PANTHER" id="PTHR16023">
    <property type="entry name" value="TAX1 BINDING PROTEIN-RELATED"/>
    <property type="match status" value="1"/>
</dbReference>
<dbReference type="PANTHER" id="PTHR16023:SF0">
    <property type="entry name" value="PROTEIN VAC14 HOMOLOG"/>
    <property type="match status" value="1"/>
</dbReference>
<feature type="region of interest" description="Disordered" evidence="8">
    <location>
        <begin position="1445"/>
        <end position="1535"/>
    </location>
</feature>
<proteinExistence type="inferred from homology"/>
<dbReference type="InterPro" id="IPR008928">
    <property type="entry name" value="6-hairpin_glycosidase_sf"/>
</dbReference>
<feature type="region of interest" description="Disordered" evidence="8">
    <location>
        <begin position="1136"/>
        <end position="1274"/>
    </location>
</feature>
<feature type="compositionally biased region" description="Gly residues" evidence="8">
    <location>
        <begin position="1450"/>
        <end position="1459"/>
    </location>
</feature>
<feature type="region of interest" description="Disordered" evidence="8">
    <location>
        <begin position="214"/>
        <end position="247"/>
    </location>
</feature>
<evidence type="ECO:0000256" key="4">
    <source>
        <dbReference type="ARBA" id="ARBA00010225"/>
    </source>
</evidence>
<evidence type="ECO:0000256" key="3">
    <source>
        <dbReference type="ARBA" id="ARBA00006188"/>
    </source>
</evidence>
<reference evidence="11" key="1">
    <citation type="submission" date="2022-07" db="EMBL/GenBank/DDBJ databases">
        <title>Phylogenomic reconstructions and comparative analyses of Kickxellomycotina fungi.</title>
        <authorList>
            <person name="Reynolds N.K."/>
            <person name="Stajich J.E."/>
            <person name="Barry K."/>
            <person name="Grigoriev I.V."/>
            <person name="Crous P."/>
            <person name="Smith M.E."/>
        </authorList>
    </citation>
    <scope>NUCLEOTIDE SEQUENCE</scope>
    <source>
        <strain evidence="11">NBRC 32514</strain>
    </source>
</reference>
<feature type="compositionally biased region" description="Low complexity" evidence="8">
    <location>
        <begin position="1594"/>
        <end position="1610"/>
    </location>
</feature>
<feature type="compositionally biased region" description="Low complexity" evidence="8">
    <location>
        <begin position="1486"/>
        <end position="1504"/>
    </location>
</feature>
<dbReference type="InterPro" id="IPR016024">
    <property type="entry name" value="ARM-type_fold"/>
</dbReference>
<feature type="compositionally biased region" description="Polar residues" evidence="8">
    <location>
        <begin position="1136"/>
        <end position="1150"/>
    </location>
</feature>
<dbReference type="GO" id="GO:0005976">
    <property type="term" value="P:polysaccharide metabolic process"/>
    <property type="evidence" value="ECO:0007669"/>
    <property type="project" value="InterPro"/>
</dbReference>